<dbReference type="PROSITE" id="PS51384">
    <property type="entry name" value="FAD_FR"/>
    <property type="match status" value="1"/>
</dbReference>
<evidence type="ECO:0000259" key="6">
    <source>
        <dbReference type="PROSITE" id="PS51384"/>
    </source>
</evidence>
<organism evidence="7 8">
    <name type="scientific">Thauera mechernichensis</name>
    <dbReference type="NCBI Taxonomy" id="82788"/>
    <lineage>
        <taxon>Bacteria</taxon>
        <taxon>Pseudomonadati</taxon>
        <taxon>Pseudomonadota</taxon>
        <taxon>Betaproteobacteria</taxon>
        <taxon>Rhodocyclales</taxon>
        <taxon>Zoogloeaceae</taxon>
        <taxon>Thauera</taxon>
    </lineage>
</organism>
<dbReference type="EMBL" id="JBHTMC010000001">
    <property type="protein sequence ID" value="MFD1262072.1"/>
    <property type="molecule type" value="Genomic_DNA"/>
</dbReference>
<comment type="caution">
    <text evidence="7">The sequence shown here is derived from an EMBL/GenBank/DDBJ whole genome shotgun (WGS) entry which is preliminary data.</text>
</comment>
<sequence>MLIAYASQSGFAAELADEAVQALGSAGAQATLLALDQIDERLLESFSSALFIVSTCGEGDAPDNAARFADTLMRETAGDETAELPLDLQYGLLALGDRSYNHYCGFGRRLDAWLESRGARRIFPRIEVDRANTEALRAWRHQLAAFVGIAELDALRLPATRPWRIRRSTLLNPGSAGAAVHHVELEALADDASAEAPNWEAGDLLQLYPADGDAYPRDYSIASLPEDGAVHLLVRRVIGADSKPGVMSSRLTAPDAVGTMVRGRIRSHQNFRIGDNSSRPLLLIGNGTGLAGLLAHLRQRARNGDGRNWLVFGERNAACDDFHGSELDDLQGRDLLARCDRVFSRDLPAREYVQDRLLRAADTVREWVSGGAAIYVCGNAVGMGPAVDEALRTILGADTIAQLALEGRYRRDIY</sequence>
<dbReference type="PRINTS" id="PR00371">
    <property type="entry name" value="FPNCR"/>
</dbReference>
<evidence type="ECO:0000256" key="2">
    <source>
        <dbReference type="ARBA" id="ARBA00022643"/>
    </source>
</evidence>
<dbReference type="InterPro" id="IPR017938">
    <property type="entry name" value="Riboflavin_synthase-like_b-brl"/>
</dbReference>
<dbReference type="InterPro" id="IPR001433">
    <property type="entry name" value="OxRdtase_FAD/NAD-bd"/>
</dbReference>
<gene>
    <name evidence="7" type="ORF">ACFQ4M_00660</name>
</gene>
<dbReference type="Gene3D" id="3.40.50.80">
    <property type="entry name" value="Nucleotide-binding domain of ferredoxin-NADP reductase (FNR) module"/>
    <property type="match status" value="1"/>
</dbReference>
<dbReference type="Proteomes" id="UP001597158">
    <property type="component" value="Unassembled WGS sequence"/>
</dbReference>
<dbReference type="SUPFAM" id="SSF63380">
    <property type="entry name" value="Riboflavin synthase domain-like"/>
    <property type="match status" value="1"/>
</dbReference>
<protein>
    <recommendedName>
        <fullName evidence="4">NADPH--hemoprotein reductase</fullName>
        <ecNumber evidence="4">1.6.2.4</ecNumber>
    </recommendedName>
</protein>
<dbReference type="InterPro" id="IPR001709">
    <property type="entry name" value="Flavoprot_Pyr_Nucl_cyt_Rdtase"/>
</dbReference>
<keyword evidence="1" id="KW-0285">Flavoprotein</keyword>
<dbReference type="Gene3D" id="2.40.30.10">
    <property type="entry name" value="Translation factors"/>
    <property type="match status" value="1"/>
</dbReference>
<proteinExistence type="predicted"/>
<dbReference type="InterPro" id="IPR017927">
    <property type="entry name" value="FAD-bd_FR_type"/>
</dbReference>
<evidence type="ECO:0000259" key="5">
    <source>
        <dbReference type="PROSITE" id="PS50902"/>
    </source>
</evidence>
<reference evidence="8" key="1">
    <citation type="journal article" date="2019" name="Int. J. Syst. Evol. Microbiol.">
        <title>The Global Catalogue of Microorganisms (GCM) 10K type strain sequencing project: providing services to taxonomists for standard genome sequencing and annotation.</title>
        <authorList>
            <consortium name="The Broad Institute Genomics Platform"/>
            <consortium name="The Broad Institute Genome Sequencing Center for Infectious Disease"/>
            <person name="Wu L."/>
            <person name="Ma J."/>
        </authorList>
    </citation>
    <scope>NUCLEOTIDE SEQUENCE [LARGE SCALE GENOMIC DNA]</scope>
    <source>
        <strain evidence="8">CCUG 48884</strain>
    </source>
</reference>
<keyword evidence="3" id="KW-0249">Electron transport</keyword>
<dbReference type="Pfam" id="PF00175">
    <property type="entry name" value="NAD_binding_1"/>
    <property type="match status" value="1"/>
</dbReference>
<dbReference type="InterPro" id="IPR039261">
    <property type="entry name" value="FNR_nucleotide-bd"/>
</dbReference>
<dbReference type="PANTHER" id="PTHR19384:SF17">
    <property type="entry name" value="NADPH--CYTOCHROME P450 REDUCTASE"/>
    <property type="match status" value="1"/>
</dbReference>
<accession>A0ABW3WAU2</accession>
<keyword evidence="8" id="KW-1185">Reference proteome</keyword>
<dbReference type="PROSITE" id="PS50902">
    <property type="entry name" value="FLAVODOXIN_LIKE"/>
    <property type="match status" value="1"/>
</dbReference>
<dbReference type="CDD" id="cd06200">
    <property type="entry name" value="SiR_like1"/>
    <property type="match status" value="1"/>
</dbReference>
<evidence type="ECO:0000313" key="7">
    <source>
        <dbReference type="EMBL" id="MFD1262072.1"/>
    </source>
</evidence>
<dbReference type="PRINTS" id="PR00369">
    <property type="entry name" value="FLAVODOXIN"/>
</dbReference>
<feature type="domain" description="Flavodoxin-like" evidence="5">
    <location>
        <begin position="1"/>
        <end position="144"/>
    </location>
</feature>
<dbReference type="SUPFAM" id="SSF52343">
    <property type="entry name" value="Ferredoxin reductase-like, C-terminal NADP-linked domain"/>
    <property type="match status" value="1"/>
</dbReference>
<keyword evidence="3" id="KW-0813">Transport</keyword>
<dbReference type="InterPro" id="IPR001094">
    <property type="entry name" value="Flavdoxin-like"/>
</dbReference>
<dbReference type="EC" id="1.6.2.4" evidence="4"/>
<evidence type="ECO:0000256" key="1">
    <source>
        <dbReference type="ARBA" id="ARBA00022630"/>
    </source>
</evidence>
<evidence type="ECO:0000256" key="4">
    <source>
        <dbReference type="ARBA" id="ARBA00023797"/>
    </source>
</evidence>
<evidence type="ECO:0000313" key="8">
    <source>
        <dbReference type="Proteomes" id="UP001597158"/>
    </source>
</evidence>
<dbReference type="SUPFAM" id="SSF52218">
    <property type="entry name" value="Flavoproteins"/>
    <property type="match status" value="1"/>
</dbReference>
<keyword evidence="2" id="KW-0288">FMN</keyword>
<dbReference type="Gene3D" id="3.40.50.360">
    <property type="match status" value="1"/>
</dbReference>
<dbReference type="PANTHER" id="PTHR19384">
    <property type="entry name" value="NITRIC OXIDE SYNTHASE-RELATED"/>
    <property type="match status" value="1"/>
</dbReference>
<dbReference type="Pfam" id="PF00258">
    <property type="entry name" value="Flavodoxin_1"/>
    <property type="match status" value="1"/>
</dbReference>
<dbReference type="InterPro" id="IPR029039">
    <property type="entry name" value="Flavoprotein-like_sf"/>
</dbReference>
<dbReference type="InterPro" id="IPR008254">
    <property type="entry name" value="Flavodoxin/NO_synth"/>
</dbReference>
<feature type="domain" description="FAD-binding FR-type" evidence="6">
    <location>
        <begin position="158"/>
        <end position="274"/>
    </location>
</feature>
<name>A0ABW3WAU2_9RHOO</name>
<dbReference type="RefSeq" id="WP_277830318.1">
    <property type="nucleotide sequence ID" value="NZ_JARQZE010000001.1"/>
</dbReference>
<evidence type="ECO:0000256" key="3">
    <source>
        <dbReference type="ARBA" id="ARBA00022982"/>
    </source>
</evidence>